<comment type="caution">
    <text evidence="1">The sequence shown here is derived from an EMBL/GenBank/DDBJ whole genome shotgun (WGS) entry which is preliminary data.</text>
</comment>
<proteinExistence type="predicted"/>
<evidence type="ECO:0000313" key="2">
    <source>
        <dbReference type="Proteomes" id="UP000177124"/>
    </source>
</evidence>
<dbReference type="Proteomes" id="UP000177124">
    <property type="component" value="Unassembled WGS sequence"/>
</dbReference>
<accession>A0A1F5GD17</accession>
<protein>
    <submittedName>
        <fullName evidence="1">Uncharacterized protein</fullName>
    </submittedName>
</protein>
<sequence>MSPERAQDREILDIRVNKEEVEFPTDPEKRFEAVFSAIGNSEAKCLTLLCLSDNPITITDLHNRFIDESSRVWETALSTQASYCDKTLIPIGLVSEADIVYYGSSEYVTGYRLTNTGKKYGQPIAACLIQKSADFAPSLYKIFGPTSKGGGETRSVINRTKILKELCFNTLPQRRVDLVLMLNINEMSISKHLELFAQLGLVIYTFADPEIKGLYKYRLKEQAQKDKVVQVLNYRSLTGRVADLIFKYKTVDRNFLVNHLKDKYPKRPEDSLASDISAVLSGFIKQDIVEHEFFVASKIQSQVQITLEGKRIVEELIQPIENSLADNEELLNNWRKISWRNYISEAIIKHKDSSGHSKQLPQEELYLMVLEVIRSNPGIRPKEIRSQLHHRPDIQLRNLVRQSLVRAERQGKAVHYYAAEVS</sequence>
<organism evidence="1 2">
    <name type="scientific">Candidatus Curtissbacteria bacterium RIFCSPHIGHO2_02_FULL_42_15</name>
    <dbReference type="NCBI Taxonomy" id="1797716"/>
    <lineage>
        <taxon>Bacteria</taxon>
        <taxon>Candidatus Curtissiibacteriota</taxon>
    </lineage>
</organism>
<dbReference type="AlphaFoldDB" id="A0A1F5GD17"/>
<gene>
    <name evidence="1" type="ORF">A3D07_03850</name>
</gene>
<dbReference type="EMBL" id="MFBF01000066">
    <property type="protein sequence ID" value="OGD89736.1"/>
    <property type="molecule type" value="Genomic_DNA"/>
</dbReference>
<reference evidence="1 2" key="1">
    <citation type="journal article" date="2016" name="Nat. Commun.">
        <title>Thousands of microbial genomes shed light on interconnected biogeochemical processes in an aquifer system.</title>
        <authorList>
            <person name="Anantharaman K."/>
            <person name="Brown C.T."/>
            <person name="Hug L.A."/>
            <person name="Sharon I."/>
            <person name="Castelle C.J."/>
            <person name="Probst A.J."/>
            <person name="Thomas B.C."/>
            <person name="Singh A."/>
            <person name="Wilkins M.J."/>
            <person name="Karaoz U."/>
            <person name="Brodie E.L."/>
            <person name="Williams K.H."/>
            <person name="Hubbard S.S."/>
            <person name="Banfield J.F."/>
        </authorList>
    </citation>
    <scope>NUCLEOTIDE SEQUENCE [LARGE SCALE GENOMIC DNA]</scope>
</reference>
<evidence type="ECO:0000313" key="1">
    <source>
        <dbReference type="EMBL" id="OGD89736.1"/>
    </source>
</evidence>
<name>A0A1F5GD17_9BACT</name>